<reference evidence="2" key="1">
    <citation type="submission" date="2013-03" db="EMBL/GenBank/DDBJ databases">
        <authorList>
            <person name="Jeffery W."/>
            <person name="Warren W."/>
            <person name="Wilson R.K."/>
        </authorList>
    </citation>
    <scope>NUCLEOTIDE SEQUENCE</scope>
    <source>
        <strain evidence="2">female</strain>
    </source>
</reference>
<dbReference type="AlphaFoldDB" id="A0A3B1K4U3"/>
<name>A0A3B1K4U3_ASTMX</name>
<reference evidence="1" key="4">
    <citation type="submission" date="2025-09" db="UniProtKB">
        <authorList>
            <consortium name="Ensembl"/>
        </authorList>
    </citation>
    <scope>IDENTIFICATION</scope>
</reference>
<reference evidence="2" key="2">
    <citation type="journal article" date="2014" name="Nat. Commun.">
        <title>The cavefish genome reveals candidate genes for eye loss.</title>
        <authorList>
            <person name="McGaugh S.E."/>
            <person name="Gross J.B."/>
            <person name="Aken B."/>
            <person name="Blin M."/>
            <person name="Borowsky R."/>
            <person name="Chalopin D."/>
            <person name="Hinaux H."/>
            <person name="Jeffery W.R."/>
            <person name="Keene A."/>
            <person name="Ma L."/>
            <person name="Minx P."/>
            <person name="Murphy D."/>
            <person name="O'Quin K.E."/>
            <person name="Retaux S."/>
            <person name="Rohner N."/>
            <person name="Searle S.M."/>
            <person name="Stahl B.A."/>
            <person name="Tabin C."/>
            <person name="Volff J.N."/>
            <person name="Yoshizawa M."/>
            <person name="Warren W.C."/>
        </authorList>
    </citation>
    <scope>NUCLEOTIDE SEQUENCE [LARGE SCALE GENOMIC DNA]</scope>
    <source>
        <strain evidence="2">female</strain>
    </source>
</reference>
<protein>
    <submittedName>
        <fullName evidence="1">Uncharacterized protein</fullName>
    </submittedName>
</protein>
<dbReference type="InParanoid" id="A0A3B1K4U3"/>
<dbReference type="Proteomes" id="UP000018467">
    <property type="component" value="Unassembled WGS sequence"/>
</dbReference>
<reference evidence="1" key="3">
    <citation type="submission" date="2025-08" db="UniProtKB">
        <authorList>
            <consortium name="Ensembl"/>
        </authorList>
    </citation>
    <scope>IDENTIFICATION</scope>
</reference>
<evidence type="ECO:0000313" key="1">
    <source>
        <dbReference type="Ensembl" id="ENSAMXP00000049667.1"/>
    </source>
</evidence>
<sequence>MGVYVITKDGGALGGHDDIGIVVDGDNILDNMKSFALNLAYPKELKYYHHCICTESCENNINSLHVLLFFYYFLIKCKRK</sequence>
<accession>A0A3B1K4U3</accession>
<proteinExistence type="predicted"/>
<organism evidence="1 2">
    <name type="scientific">Astyanax mexicanus</name>
    <name type="common">Blind cave fish</name>
    <name type="synonym">Astyanax fasciatus mexicanus</name>
    <dbReference type="NCBI Taxonomy" id="7994"/>
    <lineage>
        <taxon>Eukaryota</taxon>
        <taxon>Metazoa</taxon>
        <taxon>Chordata</taxon>
        <taxon>Craniata</taxon>
        <taxon>Vertebrata</taxon>
        <taxon>Euteleostomi</taxon>
        <taxon>Actinopterygii</taxon>
        <taxon>Neopterygii</taxon>
        <taxon>Teleostei</taxon>
        <taxon>Ostariophysi</taxon>
        <taxon>Characiformes</taxon>
        <taxon>Characoidei</taxon>
        <taxon>Acestrorhamphidae</taxon>
        <taxon>Acestrorhamphinae</taxon>
        <taxon>Astyanax</taxon>
    </lineage>
</organism>
<keyword evidence="2" id="KW-1185">Reference proteome</keyword>
<dbReference type="Ensembl" id="ENSAMXT00000036559.1">
    <property type="protein sequence ID" value="ENSAMXP00000049667.1"/>
    <property type="gene ID" value="ENSAMXG00000033536.1"/>
</dbReference>
<evidence type="ECO:0000313" key="2">
    <source>
        <dbReference type="Proteomes" id="UP000018467"/>
    </source>
</evidence>